<dbReference type="InterPro" id="IPR013785">
    <property type="entry name" value="Aldolase_TIM"/>
</dbReference>
<evidence type="ECO:0000256" key="4">
    <source>
        <dbReference type="ARBA" id="ARBA00022833"/>
    </source>
</evidence>
<comment type="cofactor">
    <cofactor evidence="1">
        <name>Zn(2+)</name>
        <dbReference type="ChEBI" id="CHEBI:29105"/>
    </cofactor>
</comment>
<dbReference type="PANTHER" id="PTHR37418:SF2">
    <property type="entry name" value="3-KETO-5-AMINOHEXANOATE CLEAVAGE ENZYME"/>
    <property type="match status" value="1"/>
</dbReference>
<name>A0A941DF09_9BURK</name>
<dbReference type="GO" id="GO:0043720">
    <property type="term" value="F:3-keto-5-aminohexanoate cleavage activity"/>
    <property type="evidence" value="ECO:0007669"/>
    <property type="project" value="InterPro"/>
</dbReference>
<dbReference type="RefSeq" id="WP_212684925.1">
    <property type="nucleotide sequence ID" value="NZ_JAGSPM010000007.1"/>
</dbReference>
<organism evidence="5 6">
    <name type="scientific">Undibacterium baiyunense</name>
    <dbReference type="NCBI Taxonomy" id="2828731"/>
    <lineage>
        <taxon>Bacteria</taxon>
        <taxon>Pseudomonadati</taxon>
        <taxon>Pseudomonadota</taxon>
        <taxon>Betaproteobacteria</taxon>
        <taxon>Burkholderiales</taxon>
        <taxon>Oxalobacteraceae</taxon>
        <taxon>Undibacterium</taxon>
    </lineage>
</organism>
<keyword evidence="2" id="KW-0808">Transferase</keyword>
<accession>A0A941DF09</accession>
<evidence type="ECO:0000256" key="2">
    <source>
        <dbReference type="ARBA" id="ARBA00022679"/>
    </source>
</evidence>
<gene>
    <name evidence="5" type="ORF">KDM92_13180</name>
</gene>
<proteinExistence type="predicted"/>
<sequence length="288" mass="31669">MQSLSPLILNLAPTGMIPQRSQSPLVPLNPDEIILCVLECIQYGVSMVHLHARDKSGAASEDPAIYRDIIQGIRAEAPQIVIVTTTSGRNTQDIERRSSTLYLHELCKNSHPDMASLTLGSMNFSRSSSVNSPNDIMELARIMQANGIKPELEIFDLGMVNFAKILIDKGLISAPYYFNIILGNPGTAQLQLSHLSNIVTDLPPQSIWSVGGIGRFQTRANLLGMTMGHGIRIGLEDNLWFDDQRTQLASNQQLVRRMHDLATTMGRDISTPDTTRTLLGLTPACHTL</sequence>
<keyword evidence="3" id="KW-0479">Metal-binding</keyword>
<dbReference type="PANTHER" id="PTHR37418">
    <property type="entry name" value="3-KETO-5-AMINOHEXANOATE CLEAVAGE ENZYME-RELATED"/>
    <property type="match status" value="1"/>
</dbReference>
<evidence type="ECO:0000256" key="1">
    <source>
        <dbReference type="ARBA" id="ARBA00001947"/>
    </source>
</evidence>
<dbReference type="InterPro" id="IPR008567">
    <property type="entry name" value="BKACE"/>
</dbReference>
<evidence type="ECO:0000313" key="6">
    <source>
        <dbReference type="Proteomes" id="UP000680158"/>
    </source>
</evidence>
<keyword evidence="6" id="KW-1185">Reference proteome</keyword>
<evidence type="ECO:0000256" key="3">
    <source>
        <dbReference type="ARBA" id="ARBA00022723"/>
    </source>
</evidence>
<dbReference type="GO" id="GO:0046872">
    <property type="term" value="F:metal ion binding"/>
    <property type="evidence" value="ECO:0007669"/>
    <property type="project" value="UniProtKB-KW"/>
</dbReference>
<dbReference type="Pfam" id="PF05853">
    <property type="entry name" value="BKACE"/>
    <property type="match status" value="1"/>
</dbReference>
<evidence type="ECO:0000313" key="5">
    <source>
        <dbReference type="EMBL" id="MBR7747539.1"/>
    </source>
</evidence>
<protein>
    <submittedName>
        <fullName evidence="5">3-keto-5-aminohexanoate cleavage protein</fullName>
    </submittedName>
</protein>
<keyword evidence="4" id="KW-0862">Zinc</keyword>
<reference evidence="5 6" key="1">
    <citation type="submission" date="2021-04" db="EMBL/GenBank/DDBJ databases">
        <title>novel species isolated from subtropical streams in China.</title>
        <authorList>
            <person name="Lu H."/>
        </authorList>
    </citation>
    <scope>NUCLEOTIDE SEQUENCE [LARGE SCALE GENOMIC DNA]</scope>
    <source>
        <strain evidence="5 6">BYS107W</strain>
    </source>
</reference>
<dbReference type="Gene3D" id="3.20.20.70">
    <property type="entry name" value="Aldolase class I"/>
    <property type="match status" value="1"/>
</dbReference>
<dbReference type="AlphaFoldDB" id="A0A941DF09"/>
<dbReference type="EMBL" id="JAGSPM010000007">
    <property type="protein sequence ID" value="MBR7747539.1"/>
    <property type="molecule type" value="Genomic_DNA"/>
</dbReference>
<comment type="caution">
    <text evidence="5">The sequence shown here is derived from an EMBL/GenBank/DDBJ whole genome shotgun (WGS) entry which is preliminary data.</text>
</comment>
<dbReference type="Proteomes" id="UP000680158">
    <property type="component" value="Unassembled WGS sequence"/>
</dbReference>